<evidence type="ECO:0000256" key="4">
    <source>
        <dbReference type="ARBA" id="ARBA00022982"/>
    </source>
</evidence>
<gene>
    <name evidence="10" type="ORF">HXX76_005652</name>
</gene>
<dbReference type="SMART" id="SM00665">
    <property type="entry name" value="B561"/>
    <property type="match status" value="1"/>
</dbReference>
<evidence type="ECO:0000259" key="9">
    <source>
        <dbReference type="PROSITE" id="PS50939"/>
    </source>
</evidence>
<dbReference type="PANTHER" id="PTHR23130:SF171">
    <property type="entry name" value="OS01G0895300 PROTEIN"/>
    <property type="match status" value="1"/>
</dbReference>
<keyword evidence="6 8" id="KW-0472">Membrane</keyword>
<dbReference type="AlphaFoldDB" id="A0A835T3C5"/>
<dbReference type="PANTHER" id="PTHR23130">
    <property type="entry name" value="CYTOCHROME B561 AND DOMON DOMAIN-CONTAINING PROTEIN"/>
    <property type="match status" value="1"/>
</dbReference>
<evidence type="ECO:0000256" key="7">
    <source>
        <dbReference type="SAM" id="MobiDB-lite"/>
    </source>
</evidence>
<feature type="region of interest" description="Disordered" evidence="7">
    <location>
        <begin position="575"/>
        <end position="623"/>
    </location>
</feature>
<accession>A0A835T3C5</accession>
<reference evidence="10" key="1">
    <citation type="journal article" date="2020" name="bioRxiv">
        <title>Comparative genomics of Chlamydomonas.</title>
        <authorList>
            <person name="Craig R.J."/>
            <person name="Hasan A.R."/>
            <person name="Ness R.W."/>
            <person name="Keightley P.D."/>
        </authorList>
    </citation>
    <scope>NUCLEOTIDE SEQUENCE</scope>
    <source>
        <strain evidence="10">SAG 7.73</strain>
    </source>
</reference>
<comment type="subcellular location">
    <subcellularLocation>
        <location evidence="1">Membrane</location>
    </subcellularLocation>
</comment>
<keyword evidence="11" id="KW-1185">Reference proteome</keyword>
<comment type="caution">
    <text evidence="10">The sequence shown here is derived from an EMBL/GenBank/DDBJ whole genome shotgun (WGS) entry which is preliminary data.</text>
</comment>
<feature type="transmembrane region" description="Helical" evidence="8">
    <location>
        <begin position="502"/>
        <end position="523"/>
    </location>
</feature>
<dbReference type="PROSITE" id="PS50939">
    <property type="entry name" value="CYTOCHROME_B561"/>
    <property type="match status" value="1"/>
</dbReference>
<dbReference type="Gene3D" id="1.20.120.1770">
    <property type="match status" value="1"/>
</dbReference>
<evidence type="ECO:0000313" key="10">
    <source>
        <dbReference type="EMBL" id="KAG2438038.1"/>
    </source>
</evidence>
<dbReference type="GO" id="GO:0016020">
    <property type="term" value="C:membrane"/>
    <property type="evidence" value="ECO:0007669"/>
    <property type="project" value="UniProtKB-SubCell"/>
</dbReference>
<keyword evidence="4" id="KW-0249">Electron transport</keyword>
<evidence type="ECO:0000256" key="3">
    <source>
        <dbReference type="ARBA" id="ARBA00022692"/>
    </source>
</evidence>
<name>A0A835T3C5_CHLIN</name>
<feature type="region of interest" description="Disordered" evidence="7">
    <location>
        <begin position="548"/>
        <end position="567"/>
    </location>
</feature>
<feature type="transmembrane region" description="Helical" evidence="8">
    <location>
        <begin position="478"/>
        <end position="496"/>
    </location>
</feature>
<dbReference type="InterPro" id="IPR006593">
    <property type="entry name" value="Cyt_b561/ferric_Rdtase_TM"/>
</dbReference>
<evidence type="ECO:0000256" key="2">
    <source>
        <dbReference type="ARBA" id="ARBA00022448"/>
    </source>
</evidence>
<proteinExistence type="predicted"/>
<evidence type="ECO:0000256" key="8">
    <source>
        <dbReference type="SAM" id="Phobius"/>
    </source>
</evidence>
<feature type="compositionally biased region" description="Low complexity" evidence="7">
    <location>
        <begin position="587"/>
        <end position="599"/>
    </location>
</feature>
<keyword evidence="5 8" id="KW-1133">Transmembrane helix</keyword>
<dbReference type="EMBL" id="JAEHOC010000010">
    <property type="protein sequence ID" value="KAG2438038.1"/>
    <property type="molecule type" value="Genomic_DNA"/>
</dbReference>
<keyword evidence="2" id="KW-0813">Transport</keyword>
<feature type="domain" description="Cytochrome b561" evidence="9">
    <location>
        <begin position="317"/>
        <end position="526"/>
    </location>
</feature>
<feature type="transmembrane region" description="Helical" evidence="8">
    <location>
        <begin position="438"/>
        <end position="457"/>
    </location>
</feature>
<feature type="transmembrane region" description="Helical" evidence="8">
    <location>
        <begin position="397"/>
        <end position="418"/>
    </location>
</feature>
<dbReference type="OrthoDB" id="544907at2759"/>
<organism evidence="10 11">
    <name type="scientific">Chlamydomonas incerta</name>
    <dbReference type="NCBI Taxonomy" id="51695"/>
    <lineage>
        <taxon>Eukaryota</taxon>
        <taxon>Viridiplantae</taxon>
        <taxon>Chlorophyta</taxon>
        <taxon>core chlorophytes</taxon>
        <taxon>Chlorophyceae</taxon>
        <taxon>CS clade</taxon>
        <taxon>Chlamydomonadales</taxon>
        <taxon>Chlamydomonadaceae</taxon>
        <taxon>Chlamydomonas</taxon>
    </lineage>
</organism>
<feature type="transmembrane region" description="Helical" evidence="8">
    <location>
        <begin position="354"/>
        <end position="376"/>
    </location>
</feature>
<dbReference type="Proteomes" id="UP000650467">
    <property type="component" value="Unassembled WGS sequence"/>
</dbReference>
<protein>
    <recommendedName>
        <fullName evidence="9">Cytochrome b561 domain-containing protein</fullName>
    </recommendedName>
</protein>
<evidence type="ECO:0000313" key="11">
    <source>
        <dbReference type="Proteomes" id="UP000650467"/>
    </source>
</evidence>
<evidence type="ECO:0000256" key="5">
    <source>
        <dbReference type="ARBA" id="ARBA00022989"/>
    </source>
</evidence>
<keyword evidence="3 8" id="KW-0812">Transmembrane</keyword>
<evidence type="ECO:0000256" key="1">
    <source>
        <dbReference type="ARBA" id="ARBA00004370"/>
    </source>
</evidence>
<evidence type="ECO:0000256" key="6">
    <source>
        <dbReference type="ARBA" id="ARBA00023136"/>
    </source>
</evidence>
<dbReference type="CDD" id="cd08760">
    <property type="entry name" value="Cyt_b561_FRRS1_like"/>
    <property type="match status" value="1"/>
</dbReference>
<sequence>MCAVSFPQPRLALLTASVGSLGGSTVTPLCVQTTNLTLTCDLLNGAAATSEVRLRVTSATGSTSPFLQANATLRVSSACGQCASLAGGSSPAPSPAVSSPSPAPVPSPAVTVVTASQCGASSLGYACALTLAGGSGETLHWTAGTAAPPDNACTRVHAVTAPASSSGPADLVHFALTSPQSGFVSMGFTQRPGMMSPSNVVLGRIMSDVASVATYQLSSYSLGAPTTNADWVTGAAVLSTSDGGRVLCFSVAADGAAAAATAAAAGHRRLTAAAAATTGAAHRRSLAATTTTATAATASSPSKALGLSAAGLQIIWSSSASPDRKHNRRGGVFLNVLSGAADASDASKRRNQMLALHGALATAGWVLLVPLGLLLARHRRTIGLLRSAPQLGGLDQWFVLHLSCVVTGVCCGAAAIGVAVQELRGSGMSDATATAHRAIGWTVLGVAVLQLMAGAVRPQPDAPSRRVWYLVHSNIGRLATMLAWAGTGIGVFMATTRYGQDMTAWVAPLVATLGLMLGAELGLELSAAAVDGKAGGAAYALPLPPVAEVPEKGQQGTHSSPGRWMPGFSNRSLGVARKLSSGGGGLASQSSVVTSQSSTGFDDSSKEPITKIDMTTPPASARG</sequence>